<evidence type="ECO:0008006" key="14">
    <source>
        <dbReference type="Google" id="ProtNLM"/>
    </source>
</evidence>
<keyword evidence="5 7" id="KW-0175">Coiled coil</keyword>
<reference evidence="11 12" key="1">
    <citation type="submission" date="2019-07" db="EMBL/GenBank/DDBJ databases">
        <title>Genomes of Cafeteria roenbergensis.</title>
        <authorList>
            <person name="Fischer M.G."/>
            <person name="Hackl T."/>
            <person name="Roman M."/>
        </authorList>
    </citation>
    <scope>NUCLEOTIDE SEQUENCE [LARGE SCALE GENOMIC DNA]</scope>
    <source>
        <strain evidence="8 11">BVI</strain>
        <strain evidence="9 13">Cflag</strain>
        <strain evidence="10 12">RCC970-E3</strain>
    </source>
</reference>
<gene>
    <name evidence="10" type="ORF">FNF28_04116</name>
    <name evidence="8" type="ORF">FNF29_02184</name>
    <name evidence="9" type="ORF">FNF31_05203</name>
</gene>
<dbReference type="GO" id="GO:0005200">
    <property type="term" value="F:structural constituent of cytoskeleton"/>
    <property type="evidence" value="ECO:0007669"/>
    <property type="project" value="InterPro"/>
</dbReference>
<dbReference type="Pfam" id="PF06705">
    <property type="entry name" value="SF-assemblin"/>
    <property type="match status" value="1"/>
</dbReference>
<keyword evidence="3" id="KW-0963">Cytoplasm</keyword>
<dbReference type="Proteomes" id="UP000323011">
    <property type="component" value="Unassembled WGS sequence"/>
</dbReference>
<keyword evidence="4" id="KW-0493">Microtubule</keyword>
<keyword evidence="6" id="KW-0206">Cytoskeleton</keyword>
<organism evidence="9 13">
    <name type="scientific">Cafeteria roenbergensis</name>
    <name type="common">Marine flagellate</name>
    <dbReference type="NCBI Taxonomy" id="33653"/>
    <lineage>
        <taxon>Eukaryota</taxon>
        <taxon>Sar</taxon>
        <taxon>Stramenopiles</taxon>
        <taxon>Bigyra</taxon>
        <taxon>Opalozoa</taxon>
        <taxon>Bicosoecida</taxon>
        <taxon>Cafeteriaceae</taxon>
        <taxon>Cafeteria</taxon>
    </lineage>
</organism>
<evidence type="ECO:0000256" key="2">
    <source>
        <dbReference type="ARBA" id="ARBA00005678"/>
    </source>
</evidence>
<keyword evidence="11" id="KW-1185">Reference proteome</keyword>
<protein>
    <recommendedName>
        <fullName evidence="14">SF-assemblin</fullName>
    </recommendedName>
</protein>
<evidence type="ECO:0000256" key="1">
    <source>
        <dbReference type="ARBA" id="ARBA00004245"/>
    </source>
</evidence>
<evidence type="ECO:0000256" key="4">
    <source>
        <dbReference type="ARBA" id="ARBA00022701"/>
    </source>
</evidence>
<evidence type="ECO:0000313" key="13">
    <source>
        <dbReference type="Proteomes" id="UP000325113"/>
    </source>
</evidence>
<dbReference type="AlphaFoldDB" id="A0A5A8D4E2"/>
<evidence type="ECO:0000256" key="5">
    <source>
        <dbReference type="ARBA" id="ARBA00023054"/>
    </source>
</evidence>
<dbReference type="Proteomes" id="UP000324907">
    <property type="component" value="Unassembled WGS sequence"/>
</dbReference>
<name>A0A5A8D4E2_CAFRO</name>
<sequence length="282" mass="31568">MAAPAPAPALAAAAAGAPAVAKAVRVKTSQEKLDSLMGGFDKFESVMKQGTRQRRERDEHRLAQLKEEVTRVERAAEAETKRRVEMGRALQDWAARETKAVEDRLTMALAAQKARLEEQVAATRRRLDELEVSFAADRDRVLAEVERRNTDLAAKLEAFHEVFEAERAERRRREAAIEARIAGAEHDSEEAFAAERARREQAHAEVKERLDHAVSTRARADEKLRVWAEGELADVRTSFAAEVRQREAEDDAILAALTRYTQKLQASLHIINASDTELAAKE</sequence>
<proteinExistence type="inferred from homology"/>
<evidence type="ECO:0000256" key="6">
    <source>
        <dbReference type="ARBA" id="ARBA00023212"/>
    </source>
</evidence>
<dbReference type="PRINTS" id="PR01799">
    <property type="entry name" value="SFASSEMBLIN"/>
</dbReference>
<dbReference type="EMBL" id="VLTM01000062">
    <property type="protein sequence ID" value="KAA0158791.1"/>
    <property type="molecule type" value="Genomic_DNA"/>
</dbReference>
<dbReference type="PANTHER" id="PTHR40412">
    <property type="entry name" value="SF-ASSEMBLIN"/>
    <property type="match status" value="1"/>
</dbReference>
<evidence type="ECO:0000313" key="12">
    <source>
        <dbReference type="Proteomes" id="UP000324907"/>
    </source>
</evidence>
<evidence type="ECO:0000313" key="8">
    <source>
        <dbReference type="EMBL" id="KAA0154653.1"/>
    </source>
</evidence>
<feature type="coiled-coil region" evidence="7">
    <location>
        <begin position="48"/>
        <end position="82"/>
    </location>
</feature>
<evidence type="ECO:0000313" key="9">
    <source>
        <dbReference type="EMBL" id="KAA0158791.1"/>
    </source>
</evidence>
<comment type="subcellular location">
    <subcellularLocation>
        <location evidence="1">Cytoplasm</location>
        <location evidence="1">Cytoskeleton</location>
    </subcellularLocation>
</comment>
<dbReference type="EMBL" id="VLTN01000010">
    <property type="protein sequence ID" value="KAA0154653.1"/>
    <property type="molecule type" value="Genomic_DNA"/>
</dbReference>
<dbReference type="EMBL" id="VLTL01000063">
    <property type="protein sequence ID" value="KAA0163725.1"/>
    <property type="molecule type" value="Genomic_DNA"/>
</dbReference>
<comment type="caution">
    <text evidence="9">The sequence shown here is derived from an EMBL/GenBank/DDBJ whole genome shotgun (WGS) entry which is preliminary data.</text>
</comment>
<accession>A0A5A8D4E2</accession>
<evidence type="ECO:0000313" key="11">
    <source>
        <dbReference type="Proteomes" id="UP000323011"/>
    </source>
</evidence>
<comment type="similarity">
    <text evidence="2">Belongs to the SF-assemblin family.</text>
</comment>
<dbReference type="OMA" id="QNYCDEQ"/>
<dbReference type="Proteomes" id="UP000325113">
    <property type="component" value="Unassembled WGS sequence"/>
</dbReference>
<dbReference type="InterPro" id="IPR008374">
    <property type="entry name" value="SF_assemblin/giardin_b"/>
</dbReference>
<evidence type="ECO:0000256" key="7">
    <source>
        <dbReference type="SAM" id="Coils"/>
    </source>
</evidence>
<evidence type="ECO:0000313" key="10">
    <source>
        <dbReference type="EMBL" id="KAA0163725.1"/>
    </source>
</evidence>
<dbReference type="PANTHER" id="PTHR40412:SF1">
    <property type="entry name" value="SF-ASSEMBLIN"/>
    <property type="match status" value="1"/>
</dbReference>
<dbReference type="GO" id="GO:0005874">
    <property type="term" value="C:microtubule"/>
    <property type="evidence" value="ECO:0007669"/>
    <property type="project" value="UniProtKB-KW"/>
</dbReference>
<evidence type="ECO:0000256" key="3">
    <source>
        <dbReference type="ARBA" id="ARBA00022490"/>
    </source>
</evidence>
<feature type="coiled-coil region" evidence="7">
    <location>
        <begin position="106"/>
        <end position="133"/>
    </location>
</feature>